<keyword evidence="2" id="KW-0223">Dioxygenase</keyword>
<organism evidence="5 6">
    <name type="scientific">Parasponia andersonii</name>
    <name type="common">Sponia andersonii</name>
    <dbReference type="NCBI Taxonomy" id="3476"/>
    <lineage>
        <taxon>Eukaryota</taxon>
        <taxon>Viridiplantae</taxon>
        <taxon>Streptophyta</taxon>
        <taxon>Embryophyta</taxon>
        <taxon>Tracheophyta</taxon>
        <taxon>Spermatophyta</taxon>
        <taxon>Magnoliopsida</taxon>
        <taxon>eudicotyledons</taxon>
        <taxon>Gunneridae</taxon>
        <taxon>Pentapetalae</taxon>
        <taxon>rosids</taxon>
        <taxon>fabids</taxon>
        <taxon>Rosales</taxon>
        <taxon>Cannabaceae</taxon>
        <taxon>Parasponia</taxon>
    </lineage>
</organism>
<dbReference type="InterPro" id="IPR013819">
    <property type="entry name" value="LipOase_C"/>
</dbReference>
<evidence type="ECO:0000259" key="4">
    <source>
        <dbReference type="PROSITE" id="PS51393"/>
    </source>
</evidence>
<evidence type="ECO:0000313" key="6">
    <source>
        <dbReference type="Proteomes" id="UP000237105"/>
    </source>
</evidence>
<protein>
    <submittedName>
        <fullName evidence="5">Lipoxygenase</fullName>
    </submittedName>
</protein>
<gene>
    <name evidence="5" type="ORF">PanWU01x14_327280</name>
</gene>
<dbReference type="InterPro" id="IPR036226">
    <property type="entry name" value="LipOase_C_sf"/>
</dbReference>
<evidence type="ECO:0000313" key="5">
    <source>
        <dbReference type="EMBL" id="PON36590.1"/>
    </source>
</evidence>
<dbReference type="EMBL" id="JXTB01000562">
    <property type="protein sequence ID" value="PON36590.1"/>
    <property type="molecule type" value="Genomic_DNA"/>
</dbReference>
<evidence type="ECO:0000256" key="2">
    <source>
        <dbReference type="ARBA" id="ARBA00022964"/>
    </source>
</evidence>
<name>A0A2P5AJ56_PARAD</name>
<evidence type="ECO:0000256" key="1">
    <source>
        <dbReference type="ARBA" id="ARBA00022723"/>
    </source>
</evidence>
<proteinExistence type="predicted"/>
<dbReference type="GO" id="GO:0046872">
    <property type="term" value="F:metal ion binding"/>
    <property type="evidence" value="ECO:0007669"/>
    <property type="project" value="UniProtKB-KW"/>
</dbReference>
<comment type="caution">
    <text evidence="5">The sequence shown here is derived from an EMBL/GenBank/DDBJ whole genome shotgun (WGS) entry which is preliminary data.</text>
</comment>
<evidence type="ECO:0000256" key="3">
    <source>
        <dbReference type="ARBA" id="ARBA00023002"/>
    </source>
</evidence>
<dbReference type="AlphaFoldDB" id="A0A2P5AJ56"/>
<feature type="domain" description="Lipoxygenase" evidence="4">
    <location>
        <begin position="1"/>
        <end position="77"/>
    </location>
</feature>
<dbReference type="Proteomes" id="UP000237105">
    <property type="component" value="Unassembled WGS sequence"/>
</dbReference>
<dbReference type="PROSITE" id="PS51393">
    <property type="entry name" value="LIPOXYGENASE_3"/>
    <property type="match status" value="1"/>
</dbReference>
<sequence>MYLGQRDTPVWTTDDQAVKAFEKFGKKLKGIEERIIRMNKDEKLKNRVGPAKLPYTLLYSSSEGGLTGKGIPNSFSI</sequence>
<keyword evidence="1" id="KW-0479">Metal-binding</keyword>
<reference evidence="6" key="1">
    <citation type="submission" date="2016-06" db="EMBL/GenBank/DDBJ databases">
        <title>Parallel loss of symbiosis genes in relatives of nitrogen-fixing non-legume Parasponia.</title>
        <authorList>
            <person name="Van Velzen R."/>
            <person name="Holmer R."/>
            <person name="Bu F."/>
            <person name="Rutten L."/>
            <person name="Van Zeijl A."/>
            <person name="Liu W."/>
            <person name="Santuari L."/>
            <person name="Cao Q."/>
            <person name="Sharma T."/>
            <person name="Shen D."/>
            <person name="Roswanjaya Y."/>
            <person name="Wardhani T."/>
            <person name="Kalhor M.S."/>
            <person name="Jansen J."/>
            <person name="Van den Hoogen J."/>
            <person name="Gungor B."/>
            <person name="Hartog M."/>
            <person name="Hontelez J."/>
            <person name="Verver J."/>
            <person name="Yang W.-C."/>
            <person name="Schijlen E."/>
            <person name="Repin R."/>
            <person name="Schilthuizen M."/>
            <person name="Schranz E."/>
            <person name="Heidstra R."/>
            <person name="Miyata K."/>
            <person name="Fedorova E."/>
            <person name="Kohlen W."/>
            <person name="Bisseling T."/>
            <person name="Smit S."/>
            <person name="Geurts R."/>
        </authorList>
    </citation>
    <scope>NUCLEOTIDE SEQUENCE [LARGE SCALE GENOMIC DNA]</scope>
    <source>
        <strain evidence="6">cv. WU1-14</strain>
    </source>
</reference>
<keyword evidence="3" id="KW-0560">Oxidoreductase</keyword>
<dbReference type="PANTHER" id="PTHR11771">
    <property type="entry name" value="LIPOXYGENASE"/>
    <property type="match status" value="1"/>
</dbReference>
<dbReference type="Gene3D" id="1.20.245.10">
    <property type="entry name" value="Lipoxygenase-1, Domain 5"/>
    <property type="match status" value="1"/>
</dbReference>
<accession>A0A2P5AJ56</accession>
<dbReference type="STRING" id="3476.A0A2P5AJ56"/>
<dbReference type="GO" id="GO:0034440">
    <property type="term" value="P:lipid oxidation"/>
    <property type="evidence" value="ECO:0007669"/>
    <property type="project" value="InterPro"/>
</dbReference>
<dbReference type="OrthoDB" id="407298at2759"/>
<dbReference type="SUPFAM" id="SSF48484">
    <property type="entry name" value="Lipoxigenase"/>
    <property type="match status" value="1"/>
</dbReference>
<keyword evidence="6" id="KW-1185">Reference proteome</keyword>
<dbReference type="Pfam" id="PF00305">
    <property type="entry name" value="Lipoxygenase"/>
    <property type="match status" value="1"/>
</dbReference>
<dbReference type="InterPro" id="IPR000907">
    <property type="entry name" value="LipOase"/>
</dbReference>
<dbReference type="GO" id="GO:0016702">
    <property type="term" value="F:oxidoreductase activity, acting on single donors with incorporation of molecular oxygen, incorporation of two atoms of oxygen"/>
    <property type="evidence" value="ECO:0007669"/>
    <property type="project" value="InterPro"/>
</dbReference>